<comment type="domain">
    <text evidence="3">Contains a C-terminal catalytic domain, and an N-terminal region which modulates catalytic activity.</text>
</comment>
<dbReference type="GO" id="GO:0050568">
    <property type="term" value="F:protein-glutamine glutaminase activity"/>
    <property type="evidence" value="ECO:0007669"/>
    <property type="project" value="UniProtKB-UniRule"/>
</dbReference>
<protein>
    <recommendedName>
        <fullName evidence="3">Protein-glutamate methylesterase/protein-glutamine glutaminase</fullName>
        <ecNumber evidence="3">3.1.1.61</ecNumber>
        <ecNumber evidence="3">3.5.1.44</ecNumber>
    </recommendedName>
</protein>
<proteinExistence type="inferred from homology"/>
<dbReference type="SUPFAM" id="SSF52738">
    <property type="entry name" value="Methylesterase CheB, C-terminal domain"/>
    <property type="match status" value="1"/>
</dbReference>
<dbReference type="SMART" id="SM00448">
    <property type="entry name" value="REC"/>
    <property type="match status" value="1"/>
</dbReference>
<dbReference type="SUPFAM" id="SSF52172">
    <property type="entry name" value="CheY-like"/>
    <property type="match status" value="1"/>
</dbReference>
<dbReference type="CDD" id="cd16432">
    <property type="entry name" value="CheB_Rec"/>
    <property type="match status" value="1"/>
</dbReference>
<dbReference type="GO" id="GO:0005737">
    <property type="term" value="C:cytoplasm"/>
    <property type="evidence" value="ECO:0007669"/>
    <property type="project" value="UniProtKB-SubCell"/>
</dbReference>
<evidence type="ECO:0000256" key="3">
    <source>
        <dbReference type="HAMAP-Rule" id="MF_00099"/>
    </source>
</evidence>
<evidence type="ECO:0000259" key="6">
    <source>
        <dbReference type="PROSITE" id="PS50110"/>
    </source>
</evidence>
<dbReference type="InterPro" id="IPR008248">
    <property type="entry name" value="CheB-like"/>
</dbReference>
<comment type="PTM">
    <text evidence="3">Phosphorylated by CheA. Phosphorylation of the N-terminal regulatory domain activates the methylesterase activity.</text>
</comment>
<dbReference type="Pfam" id="PF00072">
    <property type="entry name" value="Response_reg"/>
    <property type="match status" value="1"/>
</dbReference>
<dbReference type="NCBIfam" id="NF001965">
    <property type="entry name" value="PRK00742.1"/>
    <property type="match status" value="1"/>
</dbReference>
<organism evidence="8 9">
    <name type="scientific">Rubripirellula tenax</name>
    <dbReference type="NCBI Taxonomy" id="2528015"/>
    <lineage>
        <taxon>Bacteria</taxon>
        <taxon>Pseudomonadati</taxon>
        <taxon>Planctomycetota</taxon>
        <taxon>Planctomycetia</taxon>
        <taxon>Pirellulales</taxon>
        <taxon>Pirellulaceae</taxon>
        <taxon>Rubripirellula</taxon>
    </lineage>
</organism>
<sequence length="362" mass="38825">MSDKIRVLVVDDSTVFRKIVRDSLASIPSVEIVGHAENGAVALAKIDELKPDLVTLDIEMPDVSGIDVLRQIRGISPTTTAIMVSSLTGTGARSTMQALALGAFDFILKPSGADLQQNIQQLQSDFAPKIEALLTSRRPRMGTSKEIRQASPTTPIPQTQFEPQIVVIGTSTGGPTALTRMLPMLPANFPVPILLVQHMPPMFTKTLADDLNRLCKIEVREAIGGEQPQAGQVFIAPGGRHMKAVRTSSGVYLRVTDDEPVLSCRPSVDYLFRSVAKAYDQILAVIMTGMGDDGSRSVQEMRGSNLKVIAQDEASCTVYGMPRAIVEQGNANIVCPLDSIAGAINRTVGRAVLTKSGVMSCN</sequence>
<feature type="modified residue" description="4-aspartylphosphate" evidence="3 5">
    <location>
        <position position="57"/>
    </location>
</feature>
<evidence type="ECO:0000256" key="4">
    <source>
        <dbReference type="PROSITE-ProRule" id="PRU00050"/>
    </source>
</evidence>
<gene>
    <name evidence="3 8" type="primary">cheB</name>
    <name evidence="8" type="ORF">Poly51_15200</name>
</gene>
<dbReference type="InterPro" id="IPR000673">
    <property type="entry name" value="Sig_transdc_resp-reg_Me-estase"/>
</dbReference>
<keyword evidence="3 5" id="KW-0597">Phosphoprotein</keyword>
<keyword evidence="3" id="KW-0963">Cytoplasm</keyword>
<dbReference type="OrthoDB" id="9793421at2"/>
<comment type="function">
    <text evidence="3">Involved in chemotaxis. Part of a chemotaxis signal transduction system that modulates chemotaxis in response to various stimuli. Catalyzes the demethylation of specific methylglutamate residues introduced into the chemoreceptors (methyl-accepting chemotaxis proteins or MCP) by CheR. Also mediates the irreversible deamidation of specific glutamine residues to glutamic acid.</text>
</comment>
<keyword evidence="3 4" id="KW-0145">Chemotaxis</keyword>
<dbReference type="InterPro" id="IPR035909">
    <property type="entry name" value="CheB_C"/>
</dbReference>
<comment type="catalytic activity">
    <reaction evidence="2 3">
        <text>[protein]-L-glutamate 5-O-methyl ester + H2O = L-glutamyl-[protein] + methanol + H(+)</text>
        <dbReference type="Rhea" id="RHEA:23236"/>
        <dbReference type="Rhea" id="RHEA-COMP:10208"/>
        <dbReference type="Rhea" id="RHEA-COMP:10311"/>
        <dbReference type="ChEBI" id="CHEBI:15377"/>
        <dbReference type="ChEBI" id="CHEBI:15378"/>
        <dbReference type="ChEBI" id="CHEBI:17790"/>
        <dbReference type="ChEBI" id="CHEBI:29973"/>
        <dbReference type="ChEBI" id="CHEBI:82795"/>
        <dbReference type="EC" id="3.1.1.61"/>
    </reaction>
</comment>
<comment type="similarity">
    <text evidence="3">Belongs to the CheB family.</text>
</comment>
<dbReference type="EMBL" id="SJPW01000002">
    <property type="protein sequence ID" value="TWU58740.1"/>
    <property type="molecule type" value="Genomic_DNA"/>
</dbReference>
<name>A0A5C6FDR9_9BACT</name>
<dbReference type="EC" id="3.5.1.44" evidence="3"/>
<keyword evidence="1 3" id="KW-0378">Hydrolase</keyword>
<dbReference type="GO" id="GO:0000156">
    <property type="term" value="F:phosphorelay response regulator activity"/>
    <property type="evidence" value="ECO:0007669"/>
    <property type="project" value="InterPro"/>
</dbReference>
<dbReference type="PANTHER" id="PTHR42872:SF3">
    <property type="entry name" value="PROTEIN-GLUTAMATE METHYLESTERASE_PROTEIN-GLUTAMINE GLUTAMINASE 1"/>
    <property type="match status" value="1"/>
</dbReference>
<dbReference type="GO" id="GO:0008984">
    <property type="term" value="F:protein-glutamate methylesterase activity"/>
    <property type="evidence" value="ECO:0007669"/>
    <property type="project" value="UniProtKB-UniRule"/>
</dbReference>
<evidence type="ECO:0000259" key="7">
    <source>
        <dbReference type="PROSITE" id="PS50122"/>
    </source>
</evidence>
<feature type="active site" evidence="3 4">
    <location>
        <position position="293"/>
    </location>
</feature>
<dbReference type="PROSITE" id="PS50122">
    <property type="entry name" value="CHEB"/>
    <property type="match status" value="1"/>
</dbReference>
<accession>A0A5C6FDR9</accession>
<feature type="domain" description="Response regulatory" evidence="6">
    <location>
        <begin position="6"/>
        <end position="124"/>
    </location>
</feature>
<dbReference type="InterPro" id="IPR001789">
    <property type="entry name" value="Sig_transdc_resp-reg_receiver"/>
</dbReference>
<feature type="domain" description="CheB-type methylesterase" evidence="7">
    <location>
        <begin position="155"/>
        <end position="351"/>
    </location>
</feature>
<reference evidence="8 9" key="1">
    <citation type="submission" date="2019-02" db="EMBL/GenBank/DDBJ databases">
        <title>Deep-cultivation of Planctomycetes and their phenomic and genomic characterization uncovers novel biology.</title>
        <authorList>
            <person name="Wiegand S."/>
            <person name="Jogler M."/>
            <person name="Boedeker C."/>
            <person name="Pinto D."/>
            <person name="Vollmers J."/>
            <person name="Rivas-Marin E."/>
            <person name="Kohn T."/>
            <person name="Peeters S.H."/>
            <person name="Heuer A."/>
            <person name="Rast P."/>
            <person name="Oberbeckmann S."/>
            <person name="Bunk B."/>
            <person name="Jeske O."/>
            <person name="Meyerdierks A."/>
            <person name="Storesund J.E."/>
            <person name="Kallscheuer N."/>
            <person name="Luecker S."/>
            <person name="Lage O.M."/>
            <person name="Pohl T."/>
            <person name="Merkel B.J."/>
            <person name="Hornburger P."/>
            <person name="Mueller R.-W."/>
            <person name="Bruemmer F."/>
            <person name="Labrenz M."/>
            <person name="Spormann A.M."/>
            <person name="Op Den Camp H."/>
            <person name="Overmann J."/>
            <person name="Amann R."/>
            <person name="Jetten M.S.M."/>
            <person name="Mascher T."/>
            <person name="Medema M.H."/>
            <person name="Devos D.P."/>
            <person name="Kaster A.-K."/>
            <person name="Ovreas L."/>
            <person name="Rohde M."/>
            <person name="Galperin M.Y."/>
            <person name="Jogler C."/>
        </authorList>
    </citation>
    <scope>NUCLEOTIDE SEQUENCE [LARGE SCALE GENOMIC DNA]</scope>
    <source>
        <strain evidence="8 9">Poly51</strain>
    </source>
</reference>
<dbReference type="HAMAP" id="MF_00099">
    <property type="entry name" value="CheB_chemtxs"/>
    <property type="match status" value="1"/>
</dbReference>
<dbReference type="PIRSF" id="PIRSF000876">
    <property type="entry name" value="RR_chemtxs_CheB"/>
    <property type="match status" value="1"/>
</dbReference>
<dbReference type="InterPro" id="IPR011006">
    <property type="entry name" value="CheY-like_superfamily"/>
</dbReference>
<evidence type="ECO:0000256" key="2">
    <source>
        <dbReference type="ARBA" id="ARBA00048267"/>
    </source>
</evidence>
<dbReference type="CDD" id="cd17541">
    <property type="entry name" value="REC_CheB-like"/>
    <property type="match status" value="1"/>
</dbReference>
<dbReference type="Gene3D" id="3.40.50.180">
    <property type="entry name" value="Methylesterase CheB, C-terminal domain"/>
    <property type="match status" value="1"/>
</dbReference>
<evidence type="ECO:0000313" key="9">
    <source>
        <dbReference type="Proteomes" id="UP000318288"/>
    </source>
</evidence>
<comment type="catalytic activity">
    <reaction evidence="3">
        <text>L-glutaminyl-[protein] + H2O = L-glutamyl-[protein] + NH4(+)</text>
        <dbReference type="Rhea" id="RHEA:16441"/>
        <dbReference type="Rhea" id="RHEA-COMP:10207"/>
        <dbReference type="Rhea" id="RHEA-COMP:10208"/>
        <dbReference type="ChEBI" id="CHEBI:15377"/>
        <dbReference type="ChEBI" id="CHEBI:28938"/>
        <dbReference type="ChEBI" id="CHEBI:29973"/>
        <dbReference type="ChEBI" id="CHEBI:30011"/>
        <dbReference type="EC" id="3.5.1.44"/>
    </reaction>
</comment>
<dbReference type="Proteomes" id="UP000318288">
    <property type="component" value="Unassembled WGS sequence"/>
</dbReference>
<dbReference type="PANTHER" id="PTHR42872">
    <property type="entry name" value="PROTEIN-GLUTAMATE METHYLESTERASE/PROTEIN-GLUTAMINE GLUTAMINASE"/>
    <property type="match status" value="1"/>
</dbReference>
<dbReference type="Pfam" id="PF01339">
    <property type="entry name" value="CheB_methylest"/>
    <property type="match status" value="1"/>
</dbReference>
<dbReference type="PROSITE" id="PS50110">
    <property type="entry name" value="RESPONSE_REGULATORY"/>
    <property type="match status" value="1"/>
</dbReference>
<evidence type="ECO:0000313" key="8">
    <source>
        <dbReference type="EMBL" id="TWU58740.1"/>
    </source>
</evidence>
<feature type="active site" evidence="3 4">
    <location>
        <position position="171"/>
    </location>
</feature>
<keyword evidence="9" id="KW-1185">Reference proteome</keyword>
<dbReference type="AlphaFoldDB" id="A0A5C6FDR9"/>
<comment type="subcellular location">
    <subcellularLocation>
        <location evidence="3">Cytoplasm</location>
    </subcellularLocation>
</comment>
<evidence type="ECO:0000256" key="5">
    <source>
        <dbReference type="PROSITE-ProRule" id="PRU00169"/>
    </source>
</evidence>
<dbReference type="Gene3D" id="3.40.50.2300">
    <property type="match status" value="1"/>
</dbReference>
<dbReference type="EC" id="3.1.1.61" evidence="3"/>
<evidence type="ECO:0000256" key="1">
    <source>
        <dbReference type="ARBA" id="ARBA00022801"/>
    </source>
</evidence>
<feature type="active site" evidence="3 4">
    <location>
        <position position="198"/>
    </location>
</feature>
<comment type="caution">
    <text evidence="8">The sequence shown here is derived from an EMBL/GenBank/DDBJ whole genome shotgun (WGS) entry which is preliminary data.</text>
</comment>
<dbReference type="RefSeq" id="WP_146455846.1">
    <property type="nucleotide sequence ID" value="NZ_SJPW01000002.1"/>
</dbReference>
<dbReference type="GO" id="GO:0006935">
    <property type="term" value="P:chemotaxis"/>
    <property type="evidence" value="ECO:0007669"/>
    <property type="project" value="UniProtKB-UniRule"/>
</dbReference>